<dbReference type="AlphaFoldDB" id="A0A9D1F108"/>
<accession>A0A9D1F108</accession>
<name>A0A9D1F108_9BACT</name>
<evidence type="ECO:0000313" key="1">
    <source>
        <dbReference type="EMBL" id="HIS37002.1"/>
    </source>
</evidence>
<sequence length="106" mass="12580">MIVNRQVILDDFKHSEKYPSEKKSIYNVFYQLTHITRDSGCLAHDDRLDALEMGISQLVESMSLDVDEQIKIREDEELLEILEEYETYHQLKTKPINPDEGTWMYL</sequence>
<reference evidence="1" key="2">
    <citation type="journal article" date="2021" name="PeerJ">
        <title>Extensive microbial diversity within the chicken gut microbiome revealed by metagenomics and culture.</title>
        <authorList>
            <person name="Gilroy R."/>
            <person name="Ravi A."/>
            <person name="Getino M."/>
            <person name="Pursley I."/>
            <person name="Horton D.L."/>
            <person name="Alikhan N.F."/>
            <person name="Baker D."/>
            <person name="Gharbi K."/>
            <person name="Hall N."/>
            <person name="Watson M."/>
            <person name="Adriaenssens E.M."/>
            <person name="Foster-Nyarko E."/>
            <person name="Jarju S."/>
            <person name="Secka A."/>
            <person name="Antonio M."/>
            <person name="Oren A."/>
            <person name="Chaudhuri R.R."/>
            <person name="La Ragione R."/>
            <person name="Hildebrand F."/>
            <person name="Pallen M.J."/>
        </authorList>
    </citation>
    <scope>NUCLEOTIDE SEQUENCE</scope>
    <source>
        <strain evidence="1">6276</strain>
    </source>
</reference>
<organism evidence="1 2">
    <name type="scientific">Candidatus Scatousia excrementigallinarum</name>
    <dbReference type="NCBI Taxonomy" id="2840935"/>
    <lineage>
        <taxon>Bacteria</taxon>
        <taxon>Candidatus Scatousia</taxon>
    </lineage>
</organism>
<gene>
    <name evidence="1" type="ORF">IAC10_10310</name>
</gene>
<protein>
    <submittedName>
        <fullName evidence="1">Uncharacterized protein</fullName>
    </submittedName>
</protein>
<dbReference type="Proteomes" id="UP000823928">
    <property type="component" value="Unassembled WGS sequence"/>
</dbReference>
<evidence type="ECO:0000313" key="2">
    <source>
        <dbReference type="Proteomes" id="UP000823928"/>
    </source>
</evidence>
<reference evidence="1" key="1">
    <citation type="submission" date="2020-10" db="EMBL/GenBank/DDBJ databases">
        <authorList>
            <person name="Gilroy R."/>
        </authorList>
    </citation>
    <scope>NUCLEOTIDE SEQUENCE</scope>
    <source>
        <strain evidence="1">6276</strain>
    </source>
</reference>
<dbReference type="EMBL" id="DVIU01000203">
    <property type="protein sequence ID" value="HIS37002.1"/>
    <property type="molecule type" value="Genomic_DNA"/>
</dbReference>
<proteinExistence type="predicted"/>
<comment type="caution">
    <text evidence="1">The sequence shown here is derived from an EMBL/GenBank/DDBJ whole genome shotgun (WGS) entry which is preliminary data.</text>
</comment>